<feature type="transmembrane region" description="Helical" evidence="10">
    <location>
        <begin position="227"/>
        <end position="246"/>
    </location>
</feature>
<comment type="subcellular location">
    <subcellularLocation>
        <location evidence="1">Membrane</location>
        <topology evidence="1">Multi-pass membrane protein</topology>
    </subcellularLocation>
</comment>
<evidence type="ECO:0000256" key="6">
    <source>
        <dbReference type="ARBA" id="ARBA00022927"/>
    </source>
</evidence>
<name>A0A7D5ZDV4_9HYPO</name>
<keyword evidence="7 10" id="KW-1133">Transmembrane helix</keyword>
<dbReference type="RefSeq" id="XP_065987790.1">
    <property type="nucleotide sequence ID" value="XM_066131729.1"/>
</dbReference>
<evidence type="ECO:0000313" key="11">
    <source>
        <dbReference type="EMBL" id="QLI74029.1"/>
    </source>
</evidence>
<evidence type="ECO:0000256" key="3">
    <source>
        <dbReference type="ARBA" id="ARBA00022448"/>
    </source>
</evidence>
<keyword evidence="6" id="KW-0653">Protein transport</keyword>
<dbReference type="InterPro" id="IPR004648">
    <property type="entry name" value="Oligpept_transpt"/>
</dbReference>
<organism evidence="11 12">
    <name type="scientific">Metarhizium brunneum</name>
    <dbReference type="NCBI Taxonomy" id="500148"/>
    <lineage>
        <taxon>Eukaryota</taxon>
        <taxon>Fungi</taxon>
        <taxon>Dikarya</taxon>
        <taxon>Ascomycota</taxon>
        <taxon>Pezizomycotina</taxon>
        <taxon>Sordariomycetes</taxon>
        <taxon>Hypocreomycetidae</taxon>
        <taxon>Hypocreales</taxon>
        <taxon>Clavicipitaceae</taxon>
        <taxon>Metarhizium</taxon>
    </lineage>
</organism>
<sequence length="514" mass="58082">MATRRSHTADSVRSDTSLPDHAIEEKDVSKTIMKDVDTVVHNLVEKLEHTGDVMAPIDDIEYVMDKIETLTIPECKAILEELLKSHEYDYNFSNTLRQKLADLLKGPGEGQSTAEWELELKTETAVNKFYSPYPEVRAISTPTDDVDIPCETIRAHLLGYLWAILAQFTNSLFNSRFPQITITSAVTQILLYPCGLLVAAVLPDWGFTVGGKRISLNPGPWSYKEQMLATIIIDVGLTSAYCFWNIQTQTVYYKDKWLTPGYGILLLLSTQLMGLGFSGLLRRFVVYPVEALWPNILPTLALNRALLVPEKKETLHGWSMSRYKFFFIVFSAMFVYFWLPDYLFPALSLFAWMTWIAPNNFNLNAITGSQMGLGFNPVSTFDWNVLSTYSQPLAYPFFAFSQQFMGTVLGGFIIIALYYTNVQWTSYLPINSSGIFDNTGSPYNITKVVNSDTGALNEADFEAYSPAFYSAGNLLLYGAFFAFYPLTMVFILLDAWRPLLKAYKSMMVSILTTI</sequence>
<dbReference type="NCBIfam" id="TIGR00728">
    <property type="entry name" value="OPT_sfam"/>
    <property type="match status" value="1"/>
</dbReference>
<feature type="transmembrane region" description="Helical" evidence="10">
    <location>
        <begin position="258"/>
        <end position="278"/>
    </location>
</feature>
<dbReference type="OrthoDB" id="9986677at2759"/>
<evidence type="ECO:0000256" key="7">
    <source>
        <dbReference type="ARBA" id="ARBA00022989"/>
    </source>
</evidence>
<dbReference type="GeneID" id="90968230"/>
<evidence type="ECO:0000256" key="5">
    <source>
        <dbReference type="ARBA" id="ARBA00022856"/>
    </source>
</evidence>
<evidence type="ECO:0000256" key="10">
    <source>
        <dbReference type="SAM" id="Phobius"/>
    </source>
</evidence>
<feature type="region of interest" description="Disordered" evidence="9">
    <location>
        <begin position="1"/>
        <end position="21"/>
    </location>
</feature>
<keyword evidence="8 10" id="KW-0472">Membrane</keyword>
<evidence type="ECO:0000256" key="9">
    <source>
        <dbReference type="SAM" id="MobiDB-lite"/>
    </source>
</evidence>
<dbReference type="GO" id="GO:0015031">
    <property type="term" value="P:protein transport"/>
    <property type="evidence" value="ECO:0007669"/>
    <property type="project" value="UniProtKB-KW"/>
</dbReference>
<keyword evidence="3" id="KW-0813">Transport</keyword>
<feature type="transmembrane region" description="Helical" evidence="10">
    <location>
        <begin position="474"/>
        <end position="496"/>
    </location>
</feature>
<proteinExistence type="inferred from homology"/>
<keyword evidence="12" id="KW-1185">Reference proteome</keyword>
<dbReference type="Pfam" id="PF03169">
    <property type="entry name" value="OPT"/>
    <property type="match status" value="1"/>
</dbReference>
<dbReference type="AlphaFoldDB" id="A0A7D5ZDV4"/>
<accession>A0A7D5ZDV4</accession>
<feature type="transmembrane region" description="Helical" evidence="10">
    <location>
        <begin position="397"/>
        <end position="419"/>
    </location>
</feature>
<dbReference type="InterPro" id="IPR004813">
    <property type="entry name" value="OPT"/>
</dbReference>
<evidence type="ECO:0000256" key="1">
    <source>
        <dbReference type="ARBA" id="ARBA00004141"/>
    </source>
</evidence>
<feature type="transmembrane region" description="Helical" evidence="10">
    <location>
        <begin position="323"/>
        <end position="339"/>
    </location>
</feature>
<keyword evidence="5" id="KW-0571">Peptide transport</keyword>
<comment type="similarity">
    <text evidence="2">Belongs to the oligopeptide OPT transporter family.</text>
</comment>
<dbReference type="GO" id="GO:0035673">
    <property type="term" value="F:oligopeptide transmembrane transporter activity"/>
    <property type="evidence" value="ECO:0007669"/>
    <property type="project" value="InterPro"/>
</dbReference>
<dbReference type="Proteomes" id="UP000510686">
    <property type="component" value="Chromosome 7"/>
</dbReference>
<protein>
    <submittedName>
        <fullName evidence="11">Oligopeptide transporter 2</fullName>
    </submittedName>
</protein>
<feature type="transmembrane region" description="Helical" evidence="10">
    <location>
        <begin position="189"/>
        <end position="207"/>
    </location>
</feature>
<reference evidence="11 12" key="1">
    <citation type="submission" date="2020-07" db="EMBL/GenBank/DDBJ databases">
        <title>Telomere length de novo assembly of all 7 chromosomes of the fungus, Metarhizium brunneum, using a novel assembly pipeline.</title>
        <authorList>
            <person name="Saud z."/>
            <person name="Kortsinoglou A."/>
            <person name="Kouvelis V.N."/>
            <person name="Butt T.M."/>
        </authorList>
    </citation>
    <scope>NUCLEOTIDE SEQUENCE [LARGE SCALE GENOMIC DNA]</scope>
    <source>
        <strain evidence="11 12">4556</strain>
    </source>
</reference>
<dbReference type="KEGG" id="mbrn:90968230"/>
<keyword evidence="4 10" id="KW-0812">Transmembrane</keyword>
<evidence type="ECO:0000256" key="2">
    <source>
        <dbReference type="ARBA" id="ARBA00008807"/>
    </source>
</evidence>
<evidence type="ECO:0000313" key="12">
    <source>
        <dbReference type="Proteomes" id="UP000510686"/>
    </source>
</evidence>
<dbReference type="EMBL" id="CP058938">
    <property type="protein sequence ID" value="QLI74029.1"/>
    <property type="molecule type" value="Genomic_DNA"/>
</dbReference>
<evidence type="ECO:0000256" key="4">
    <source>
        <dbReference type="ARBA" id="ARBA00022692"/>
    </source>
</evidence>
<dbReference type="GO" id="GO:0016020">
    <property type="term" value="C:membrane"/>
    <property type="evidence" value="ECO:0007669"/>
    <property type="project" value="UniProtKB-SubCell"/>
</dbReference>
<gene>
    <name evidence="11" type="primary">OPT2_2</name>
    <name evidence="11" type="ORF">G6M90_00g107460</name>
</gene>
<evidence type="ECO:0000256" key="8">
    <source>
        <dbReference type="ARBA" id="ARBA00023136"/>
    </source>
</evidence>
<dbReference type="PANTHER" id="PTHR22601">
    <property type="entry name" value="ISP4 LIKE PROTEIN"/>
    <property type="match status" value="1"/>
</dbReference>